<gene>
    <name evidence="1" type="ORF">G5I_07123</name>
</gene>
<protein>
    <submittedName>
        <fullName evidence="1">Uncharacterized protein</fullName>
    </submittedName>
</protein>
<dbReference type="AlphaFoldDB" id="F4WMY5"/>
<reference evidence="1" key="1">
    <citation type="submission" date="2011-02" db="EMBL/GenBank/DDBJ databases">
        <title>The genome of the leaf-cutting ant Acromyrmex echinatior suggests key adaptations to social evolution and fungus farming.</title>
        <authorList>
            <person name="Nygaard S."/>
            <person name="Zhang G."/>
        </authorList>
    </citation>
    <scope>NUCLEOTIDE SEQUENCE</scope>
</reference>
<name>F4WMY5_ACREC</name>
<organism evidence="2">
    <name type="scientific">Acromyrmex echinatior</name>
    <name type="common">Panamanian leafcutter ant</name>
    <name type="synonym">Acromyrmex octospinosus echinatior</name>
    <dbReference type="NCBI Taxonomy" id="103372"/>
    <lineage>
        <taxon>Eukaryota</taxon>
        <taxon>Metazoa</taxon>
        <taxon>Ecdysozoa</taxon>
        <taxon>Arthropoda</taxon>
        <taxon>Hexapoda</taxon>
        <taxon>Insecta</taxon>
        <taxon>Pterygota</taxon>
        <taxon>Neoptera</taxon>
        <taxon>Endopterygota</taxon>
        <taxon>Hymenoptera</taxon>
        <taxon>Apocrita</taxon>
        <taxon>Aculeata</taxon>
        <taxon>Formicoidea</taxon>
        <taxon>Formicidae</taxon>
        <taxon>Myrmicinae</taxon>
        <taxon>Acromyrmex</taxon>
    </lineage>
</organism>
<dbReference type="EMBL" id="GL888223">
    <property type="protein sequence ID" value="EGI64455.1"/>
    <property type="molecule type" value="Genomic_DNA"/>
</dbReference>
<dbReference type="InParanoid" id="F4WMY5"/>
<evidence type="ECO:0000313" key="1">
    <source>
        <dbReference type="EMBL" id="EGI64455.1"/>
    </source>
</evidence>
<proteinExistence type="predicted"/>
<accession>F4WMY5</accession>
<dbReference type="Proteomes" id="UP000007755">
    <property type="component" value="Unassembled WGS sequence"/>
</dbReference>
<keyword evidence="2" id="KW-1185">Reference proteome</keyword>
<sequence>MRLRGSRSVRLGLKPLQVSQQIAAEALPLGSSSVTDTSELNRGLMYWCRSEDQLCILERDENYKSERIY</sequence>
<evidence type="ECO:0000313" key="2">
    <source>
        <dbReference type="Proteomes" id="UP000007755"/>
    </source>
</evidence>